<dbReference type="EMBL" id="LAZR01021216">
    <property type="protein sequence ID" value="KKL86095.1"/>
    <property type="molecule type" value="Genomic_DNA"/>
</dbReference>
<protein>
    <submittedName>
        <fullName evidence="1">Uncharacterized protein</fullName>
    </submittedName>
</protein>
<name>A0A0F9HWJ7_9ZZZZ</name>
<dbReference type="AlphaFoldDB" id="A0A0F9HWJ7"/>
<evidence type="ECO:0000313" key="1">
    <source>
        <dbReference type="EMBL" id="KKL86095.1"/>
    </source>
</evidence>
<reference evidence="1" key="1">
    <citation type="journal article" date="2015" name="Nature">
        <title>Complex archaea that bridge the gap between prokaryotes and eukaryotes.</title>
        <authorList>
            <person name="Spang A."/>
            <person name="Saw J.H."/>
            <person name="Jorgensen S.L."/>
            <person name="Zaremba-Niedzwiedzka K."/>
            <person name="Martijn J."/>
            <person name="Lind A.E."/>
            <person name="van Eijk R."/>
            <person name="Schleper C."/>
            <person name="Guy L."/>
            <person name="Ettema T.J."/>
        </authorList>
    </citation>
    <scope>NUCLEOTIDE SEQUENCE</scope>
</reference>
<comment type="caution">
    <text evidence="1">The sequence shown here is derived from an EMBL/GenBank/DDBJ whole genome shotgun (WGS) entry which is preliminary data.</text>
</comment>
<accession>A0A0F9HWJ7</accession>
<gene>
    <name evidence="1" type="ORF">LCGC14_1948190</name>
</gene>
<organism evidence="1">
    <name type="scientific">marine sediment metagenome</name>
    <dbReference type="NCBI Taxonomy" id="412755"/>
    <lineage>
        <taxon>unclassified sequences</taxon>
        <taxon>metagenomes</taxon>
        <taxon>ecological metagenomes</taxon>
    </lineage>
</organism>
<proteinExistence type="predicted"/>
<sequence>MSIAALWDVCGHAMYTGQGAAAREILKRILRKINEEEEMAIAYDHLTPIQRAQILATRPDVKKGEKK</sequence>